<name>Q22BA5_TETTS</name>
<evidence type="ECO:0000313" key="6">
    <source>
        <dbReference type="Proteomes" id="UP000009168"/>
    </source>
</evidence>
<evidence type="ECO:0000256" key="4">
    <source>
        <dbReference type="PIRSR" id="PIRSR008716-1"/>
    </source>
</evidence>
<dbReference type="PANTHER" id="PTHR12921:SF0">
    <property type="entry name" value="UBIQUITIN-FOLD MODIFIER-CONJUGATING ENZYME 1"/>
    <property type="match status" value="1"/>
</dbReference>
<evidence type="ECO:0000313" key="5">
    <source>
        <dbReference type="EMBL" id="EAR82548.2"/>
    </source>
</evidence>
<dbReference type="Proteomes" id="UP000009168">
    <property type="component" value="Unassembled WGS sequence"/>
</dbReference>
<protein>
    <recommendedName>
        <fullName evidence="2">Ubiquitin-fold modifier-conjugating enzyme 1</fullName>
    </recommendedName>
</protein>
<evidence type="ECO:0000256" key="3">
    <source>
        <dbReference type="ARBA" id="ARBA00022786"/>
    </source>
</evidence>
<evidence type="ECO:0000256" key="2">
    <source>
        <dbReference type="ARBA" id="ARBA00013306"/>
    </source>
</evidence>
<reference evidence="6" key="1">
    <citation type="journal article" date="2006" name="PLoS Biol.">
        <title>Macronuclear genome sequence of the ciliate Tetrahymena thermophila, a model eukaryote.</title>
        <authorList>
            <person name="Eisen J.A."/>
            <person name="Coyne R.S."/>
            <person name="Wu M."/>
            <person name="Wu D."/>
            <person name="Thiagarajan M."/>
            <person name="Wortman J.R."/>
            <person name="Badger J.H."/>
            <person name="Ren Q."/>
            <person name="Amedeo P."/>
            <person name="Jones K.M."/>
            <person name="Tallon L.J."/>
            <person name="Delcher A.L."/>
            <person name="Salzberg S.L."/>
            <person name="Silva J.C."/>
            <person name="Haas B.J."/>
            <person name="Majoros W.H."/>
            <person name="Farzad M."/>
            <person name="Carlton J.M."/>
            <person name="Smith R.K. Jr."/>
            <person name="Garg J."/>
            <person name="Pearlman R.E."/>
            <person name="Karrer K.M."/>
            <person name="Sun L."/>
            <person name="Manning G."/>
            <person name="Elde N.C."/>
            <person name="Turkewitz A.P."/>
            <person name="Asai D.J."/>
            <person name="Wilkes D.E."/>
            <person name="Wang Y."/>
            <person name="Cai H."/>
            <person name="Collins K."/>
            <person name="Stewart B.A."/>
            <person name="Lee S.R."/>
            <person name="Wilamowska K."/>
            <person name="Weinberg Z."/>
            <person name="Ruzzo W.L."/>
            <person name="Wloga D."/>
            <person name="Gaertig J."/>
            <person name="Frankel J."/>
            <person name="Tsao C.-C."/>
            <person name="Gorovsky M.A."/>
            <person name="Keeling P.J."/>
            <person name="Waller R.F."/>
            <person name="Patron N.J."/>
            <person name="Cherry J.M."/>
            <person name="Stover N.A."/>
            <person name="Krieger C.J."/>
            <person name="del Toro C."/>
            <person name="Ryder H.F."/>
            <person name="Williamson S.C."/>
            <person name="Barbeau R.A."/>
            <person name="Hamilton E.P."/>
            <person name="Orias E."/>
        </authorList>
    </citation>
    <scope>NUCLEOTIDE SEQUENCE [LARGE SCALE GENOMIC DNA]</scope>
    <source>
        <strain evidence="6">SB210</strain>
    </source>
</reference>
<dbReference type="STRING" id="312017.Q22BA5"/>
<keyword evidence="3" id="KW-0833">Ubl conjugation pathway</keyword>
<proteinExistence type="inferred from homology"/>
<dbReference type="InterPro" id="IPR014806">
    <property type="entry name" value="Ufc1"/>
</dbReference>
<dbReference type="KEGG" id="tet:TTHERM_01108500"/>
<accession>Q22BA5</accession>
<evidence type="ECO:0000256" key="1">
    <source>
        <dbReference type="ARBA" id="ARBA00008451"/>
    </source>
</evidence>
<dbReference type="Gene3D" id="3.10.110.10">
    <property type="entry name" value="Ubiquitin Conjugating Enzyme"/>
    <property type="match status" value="1"/>
</dbReference>
<feature type="active site" description="Glycyl thioester intermediate" evidence="4">
    <location>
        <position position="113"/>
    </location>
</feature>
<dbReference type="OrthoDB" id="10256182at2759"/>
<sequence>MEGIKSIVEKIPLCKVNAGPRDEKWLDRVKEEYLILIKYIELNKQQDNDWIKIASDKEGKVWKGKCWYIHNLVRYDFDLEFEIPATYPASPIELCLPELDGKTHKMYRGGKICLDIHFAPLWAKNSPKFGIAHALALGLGPWLAAEIPVLIDQGVIKKN</sequence>
<gene>
    <name evidence="5" type="ORF">TTHERM_01108500</name>
</gene>
<dbReference type="PIRSF" id="PIRSF008716">
    <property type="entry name" value="DUF1782"/>
    <property type="match status" value="1"/>
</dbReference>
<organism evidence="5 6">
    <name type="scientific">Tetrahymena thermophila (strain SB210)</name>
    <dbReference type="NCBI Taxonomy" id="312017"/>
    <lineage>
        <taxon>Eukaryota</taxon>
        <taxon>Sar</taxon>
        <taxon>Alveolata</taxon>
        <taxon>Ciliophora</taxon>
        <taxon>Intramacronucleata</taxon>
        <taxon>Oligohymenophorea</taxon>
        <taxon>Hymenostomatida</taxon>
        <taxon>Tetrahymenina</taxon>
        <taxon>Tetrahymenidae</taxon>
        <taxon>Tetrahymena</taxon>
    </lineage>
</organism>
<dbReference type="PANTHER" id="PTHR12921">
    <property type="entry name" value="UBIQUITIN-FOLD MODIFIER-CONJUGATING ENZYME 1"/>
    <property type="match status" value="1"/>
</dbReference>
<dbReference type="GO" id="GO:0005737">
    <property type="term" value="C:cytoplasm"/>
    <property type="evidence" value="ECO:0007669"/>
    <property type="project" value="TreeGrafter"/>
</dbReference>
<dbReference type="SUPFAM" id="SSF54495">
    <property type="entry name" value="UBC-like"/>
    <property type="match status" value="1"/>
</dbReference>
<dbReference type="EMBL" id="GG662465">
    <property type="protein sequence ID" value="EAR82548.2"/>
    <property type="molecule type" value="Genomic_DNA"/>
</dbReference>
<dbReference type="GO" id="GO:1990592">
    <property type="term" value="P:protein K69-linked ufmylation"/>
    <property type="evidence" value="ECO:0007669"/>
    <property type="project" value="TreeGrafter"/>
</dbReference>
<dbReference type="HOGENOM" id="CLU_101170_0_0_1"/>
<dbReference type="InterPro" id="IPR016135">
    <property type="entry name" value="UBQ-conjugating_enzyme/RWD"/>
</dbReference>
<dbReference type="AlphaFoldDB" id="Q22BA5"/>
<dbReference type="InParanoid" id="Q22BA5"/>
<dbReference type="Pfam" id="PF08694">
    <property type="entry name" value="UFC1"/>
    <property type="match status" value="1"/>
</dbReference>
<dbReference type="RefSeq" id="XP_001030211.2">
    <property type="nucleotide sequence ID" value="XM_001030211.2"/>
</dbReference>
<keyword evidence="6" id="KW-1185">Reference proteome</keyword>
<comment type="similarity">
    <text evidence="1">Belongs to the ubiquitin-conjugating enzyme family. UFC1 subfamily.</text>
</comment>
<dbReference type="GeneID" id="7828399"/>
<dbReference type="GO" id="GO:0061657">
    <property type="term" value="F:UFM1 conjugating enzyme activity"/>
    <property type="evidence" value="ECO:0007669"/>
    <property type="project" value="InterPro"/>
</dbReference>
<dbReference type="CDD" id="cd11686">
    <property type="entry name" value="UBCc_UFC1"/>
    <property type="match status" value="1"/>
</dbReference>